<evidence type="ECO:0000256" key="1">
    <source>
        <dbReference type="SAM" id="Phobius"/>
    </source>
</evidence>
<sequence>MFGVELVIHIDGSSYLAWVVLGVVTLTAGPLLVVSILWTDAVLLGANTNTVKTRERTLPETDTLTTARPLPPLPSPSNYHLSHAGIFHTKQTFQTKCRSRYAMK</sequence>
<proteinExistence type="predicted"/>
<feature type="transmembrane region" description="Helical" evidence="1">
    <location>
        <begin position="15"/>
        <end position="38"/>
    </location>
</feature>
<name>A0A7R7XAM3_9EURO</name>
<keyword evidence="1" id="KW-1133">Transmembrane helix</keyword>
<dbReference type="EMBL" id="AP024443">
    <property type="protein sequence ID" value="BCS17803.1"/>
    <property type="molecule type" value="Genomic_DNA"/>
</dbReference>
<reference evidence="2" key="1">
    <citation type="submission" date="2021-01" db="EMBL/GenBank/DDBJ databases">
        <authorList>
            <consortium name="Aspergillus puulaauensis MK2 genome sequencing consortium"/>
            <person name="Kazuki M."/>
            <person name="Futagami T."/>
        </authorList>
    </citation>
    <scope>NUCLEOTIDE SEQUENCE</scope>
    <source>
        <strain evidence="2">MK2</strain>
    </source>
</reference>
<keyword evidence="1" id="KW-0812">Transmembrane</keyword>
<dbReference type="RefSeq" id="XP_041549997.1">
    <property type="nucleotide sequence ID" value="XM_041702941.1"/>
</dbReference>
<evidence type="ECO:0000313" key="3">
    <source>
        <dbReference type="Proteomes" id="UP000654913"/>
    </source>
</evidence>
<dbReference type="Proteomes" id="UP000654913">
    <property type="component" value="Chromosome 1"/>
</dbReference>
<dbReference type="KEGG" id="apuu:APUU_10631A"/>
<keyword evidence="3" id="KW-1185">Reference proteome</keyword>
<dbReference type="AlphaFoldDB" id="A0A7R7XAM3"/>
<dbReference type="GeneID" id="64967808"/>
<keyword evidence="1" id="KW-0472">Membrane</keyword>
<organism evidence="2 3">
    <name type="scientific">Aspergillus puulaauensis</name>
    <dbReference type="NCBI Taxonomy" id="1220207"/>
    <lineage>
        <taxon>Eukaryota</taxon>
        <taxon>Fungi</taxon>
        <taxon>Dikarya</taxon>
        <taxon>Ascomycota</taxon>
        <taxon>Pezizomycotina</taxon>
        <taxon>Eurotiomycetes</taxon>
        <taxon>Eurotiomycetidae</taxon>
        <taxon>Eurotiales</taxon>
        <taxon>Aspergillaceae</taxon>
        <taxon>Aspergillus</taxon>
    </lineage>
</organism>
<accession>A0A7R7XAM3</accession>
<protein>
    <submittedName>
        <fullName evidence="2">Uncharacterized protein</fullName>
    </submittedName>
</protein>
<evidence type="ECO:0000313" key="2">
    <source>
        <dbReference type="EMBL" id="BCS17803.1"/>
    </source>
</evidence>
<reference evidence="2" key="2">
    <citation type="submission" date="2021-02" db="EMBL/GenBank/DDBJ databases">
        <title>Aspergillus puulaauensis MK2 genome sequence.</title>
        <authorList>
            <person name="Futagami T."/>
            <person name="Mori K."/>
            <person name="Kadooka C."/>
            <person name="Tanaka T."/>
        </authorList>
    </citation>
    <scope>NUCLEOTIDE SEQUENCE</scope>
    <source>
        <strain evidence="2">MK2</strain>
    </source>
</reference>
<gene>
    <name evidence="2" type="ORF">APUU_10631A</name>
</gene>